<proteinExistence type="predicted"/>
<dbReference type="InterPro" id="IPR050712">
    <property type="entry name" value="NAD(P)H-dep_reductase"/>
</dbReference>
<dbReference type="SUPFAM" id="SSF52218">
    <property type="entry name" value="Flavoproteins"/>
    <property type="match status" value="1"/>
</dbReference>
<comment type="caution">
    <text evidence="2">The sequence shown here is derived from an EMBL/GenBank/DDBJ whole genome shotgun (WGS) entry which is preliminary data.</text>
</comment>
<dbReference type="PANTHER" id="PTHR30543:SF21">
    <property type="entry name" value="NAD(P)H-DEPENDENT FMN REDUCTASE LOT6"/>
    <property type="match status" value="1"/>
</dbReference>
<protein>
    <submittedName>
        <fullName evidence="2">NAD(P)H-dependent oxidoreductase</fullName>
    </submittedName>
</protein>
<organism evidence="2 3">
    <name type="scientific">Paracoccus denitrificans</name>
    <dbReference type="NCBI Taxonomy" id="266"/>
    <lineage>
        <taxon>Bacteria</taxon>
        <taxon>Pseudomonadati</taxon>
        <taxon>Pseudomonadota</taxon>
        <taxon>Alphaproteobacteria</taxon>
        <taxon>Rhodobacterales</taxon>
        <taxon>Paracoccaceae</taxon>
        <taxon>Paracoccus</taxon>
    </lineage>
</organism>
<dbReference type="GO" id="GO:0005829">
    <property type="term" value="C:cytosol"/>
    <property type="evidence" value="ECO:0007669"/>
    <property type="project" value="TreeGrafter"/>
</dbReference>
<dbReference type="InterPro" id="IPR005025">
    <property type="entry name" value="FMN_Rdtase-like_dom"/>
</dbReference>
<evidence type="ECO:0000259" key="1">
    <source>
        <dbReference type="Pfam" id="PF03358"/>
    </source>
</evidence>
<gene>
    <name evidence="2" type="ORF">DI616_10755</name>
</gene>
<feature type="domain" description="NADPH-dependent FMN reductase-like" evidence="1">
    <location>
        <begin position="101"/>
        <end position="238"/>
    </location>
</feature>
<name>A0A533I9W9_PARDE</name>
<dbReference type="Pfam" id="PF03358">
    <property type="entry name" value="FMN_red"/>
    <property type="match status" value="1"/>
</dbReference>
<dbReference type="Proteomes" id="UP000315344">
    <property type="component" value="Unassembled WGS sequence"/>
</dbReference>
<evidence type="ECO:0000313" key="2">
    <source>
        <dbReference type="EMBL" id="TKW66428.1"/>
    </source>
</evidence>
<dbReference type="EMBL" id="VAFL01000007">
    <property type="protein sequence ID" value="TKW66428.1"/>
    <property type="molecule type" value="Genomic_DNA"/>
</dbReference>
<dbReference type="GO" id="GO:0010181">
    <property type="term" value="F:FMN binding"/>
    <property type="evidence" value="ECO:0007669"/>
    <property type="project" value="TreeGrafter"/>
</dbReference>
<dbReference type="AlphaFoldDB" id="A0A533I9W9"/>
<accession>A0A533I9W9</accession>
<dbReference type="PANTHER" id="PTHR30543">
    <property type="entry name" value="CHROMATE REDUCTASE"/>
    <property type="match status" value="1"/>
</dbReference>
<dbReference type="InterPro" id="IPR029039">
    <property type="entry name" value="Flavoprotein-like_sf"/>
</dbReference>
<reference evidence="2 3" key="1">
    <citation type="journal article" date="2017" name="Nat. Commun.">
        <title>In situ click chemistry generation of cyclooxygenase-2 inhibitors.</title>
        <authorList>
            <person name="Bhardwaj A."/>
            <person name="Kaur J."/>
            <person name="Wuest M."/>
            <person name="Wuest F."/>
        </authorList>
    </citation>
    <scope>NUCLEOTIDE SEQUENCE [LARGE SCALE GENOMIC DNA]</scope>
    <source>
        <strain evidence="2">S2_012_000_R3_94</strain>
    </source>
</reference>
<dbReference type="Gene3D" id="3.40.50.360">
    <property type="match status" value="1"/>
</dbReference>
<sequence length="283" mass="30931">MGEQILLNVFTPKPGKLDELADLQMAESQRLGPISARFGWLGNEIYRSNDKLMIVTRFAEGATGFHETDEFKQHLDLLDPVLETVDSNPVTLLASNHAPVRVAVITGSTREGRFGEKPAEWIAGKAAAHRGLDVTPIDLRDHDLPFFGAPDAGAGQKQAAQDFVALMQGFDAYILTVAEYNHGPTAVLKNALDHLDAMRKPVAYVAYGGVGGARAVEHLRAITAELRMVSIRDAVHITYADMKPLMSGEATLSDLTHLENNATTMLDELAWWARLLRDADHPA</sequence>
<evidence type="ECO:0000313" key="3">
    <source>
        <dbReference type="Proteomes" id="UP000315344"/>
    </source>
</evidence>
<dbReference type="GO" id="GO:0016491">
    <property type="term" value="F:oxidoreductase activity"/>
    <property type="evidence" value="ECO:0007669"/>
    <property type="project" value="InterPro"/>
</dbReference>